<dbReference type="PANTHER" id="PTHR22846">
    <property type="entry name" value="WD40 REPEAT PROTEIN"/>
    <property type="match status" value="1"/>
</dbReference>
<dbReference type="STRING" id="112090.W4G8X2"/>
<dbReference type="GO" id="GO:0006357">
    <property type="term" value="P:regulation of transcription by RNA polymerase II"/>
    <property type="evidence" value="ECO:0007669"/>
    <property type="project" value="TreeGrafter"/>
</dbReference>
<keyword evidence="4" id="KW-0805">Transcription regulation</keyword>
<feature type="repeat" description="WD" evidence="7">
    <location>
        <begin position="240"/>
        <end position="274"/>
    </location>
</feature>
<keyword evidence="5" id="KW-0804">Transcription</keyword>
<accession>W4G8X2</accession>
<evidence type="ECO:0000256" key="4">
    <source>
        <dbReference type="ARBA" id="ARBA00023015"/>
    </source>
</evidence>
<evidence type="ECO:0008006" key="11">
    <source>
        <dbReference type="Google" id="ProtNLM"/>
    </source>
</evidence>
<dbReference type="EMBL" id="KI913137">
    <property type="protein sequence ID" value="ETV76105.1"/>
    <property type="molecule type" value="Genomic_DNA"/>
</dbReference>
<evidence type="ECO:0000256" key="5">
    <source>
        <dbReference type="ARBA" id="ARBA00023163"/>
    </source>
</evidence>
<evidence type="ECO:0000256" key="9">
    <source>
        <dbReference type="SAM" id="Phobius"/>
    </source>
</evidence>
<dbReference type="PANTHER" id="PTHR22846:SF2">
    <property type="entry name" value="F-BOX-LIKE_WD REPEAT-CONTAINING PROTEIN EBI"/>
    <property type="match status" value="1"/>
</dbReference>
<dbReference type="VEuPathDB" id="FungiDB:H257_09641"/>
<dbReference type="InterPro" id="IPR006594">
    <property type="entry name" value="LisH"/>
</dbReference>
<feature type="transmembrane region" description="Helical" evidence="9">
    <location>
        <begin position="509"/>
        <end position="535"/>
    </location>
</feature>
<dbReference type="SMART" id="SM00667">
    <property type="entry name" value="LisH"/>
    <property type="match status" value="1"/>
</dbReference>
<gene>
    <name evidence="10" type="ORF">H257_09641</name>
</gene>
<dbReference type="PROSITE" id="PS50896">
    <property type="entry name" value="LISH"/>
    <property type="match status" value="1"/>
</dbReference>
<feature type="region of interest" description="Disordered" evidence="8">
    <location>
        <begin position="92"/>
        <end position="174"/>
    </location>
</feature>
<dbReference type="InterPro" id="IPR019775">
    <property type="entry name" value="WD40_repeat_CS"/>
</dbReference>
<dbReference type="InterPro" id="IPR015943">
    <property type="entry name" value="WD40/YVTN_repeat-like_dom_sf"/>
</dbReference>
<keyword evidence="2 7" id="KW-0853">WD repeat</keyword>
<dbReference type="GO" id="GO:0003714">
    <property type="term" value="F:transcription corepressor activity"/>
    <property type="evidence" value="ECO:0007669"/>
    <property type="project" value="InterPro"/>
</dbReference>
<dbReference type="OrthoDB" id="1367865at2759"/>
<dbReference type="PRINTS" id="PR00320">
    <property type="entry name" value="GPROTEINBRPT"/>
</dbReference>
<feature type="compositionally biased region" description="Low complexity" evidence="8">
    <location>
        <begin position="156"/>
        <end position="169"/>
    </location>
</feature>
<dbReference type="CDD" id="cd00200">
    <property type="entry name" value="WD40"/>
    <property type="match status" value="1"/>
</dbReference>
<dbReference type="PROSITE" id="PS50082">
    <property type="entry name" value="WD_REPEATS_2"/>
    <property type="match status" value="6"/>
</dbReference>
<evidence type="ECO:0000256" key="6">
    <source>
        <dbReference type="ARBA" id="ARBA00023242"/>
    </source>
</evidence>
<keyword evidence="9" id="KW-0472">Membrane</keyword>
<dbReference type="Pfam" id="PF08513">
    <property type="entry name" value="LisH"/>
    <property type="match status" value="1"/>
</dbReference>
<dbReference type="SUPFAM" id="SSF50978">
    <property type="entry name" value="WD40 repeat-like"/>
    <property type="match status" value="1"/>
</dbReference>
<dbReference type="FunFam" id="2.130.10.10:FF:000218">
    <property type="entry name" value="WD40 repeat-containing protein HOS15"/>
    <property type="match status" value="1"/>
</dbReference>
<keyword evidence="3" id="KW-0677">Repeat</keyword>
<reference evidence="10" key="1">
    <citation type="submission" date="2013-12" db="EMBL/GenBank/DDBJ databases">
        <title>The Genome Sequence of Aphanomyces astaci APO3.</title>
        <authorList>
            <consortium name="The Broad Institute Genomics Platform"/>
            <person name="Russ C."/>
            <person name="Tyler B."/>
            <person name="van West P."/>
            <person name="Dieguez-Uribeondo J."/>
            <person name="Young S.K."/>
            <person name="Zeng Q."/>
            <person name="Gargeya S."/>
            <person name="Fitzgerald M."/>
            <person name="Abouelleil A."/>
            <person name="Alvarado L."/>
            <person name="Chapman S.B."/>
            <person name="Gainer-Dewar J."/>
            <person name="Goldberg J."/>
            <person name="Griggs A."/>
            <person name="Gujja S."/>
            <person name="Hansen M."/>
            <person name="Howarth C."/>
            <person name="Imamovic A."/>
            <person name="Ireland A."/>
            <person name="Larimer J."/>
            <person name="McCowan C."/>
            <person name="Murphy C."/>
            <person name="Pearson M."/>
            <person name="Poon T.W."/>
            <person name="Priest M."/>
            <person name="Roberts A."/>
            <person name="Saif S."/>
            <person name="Shea T."/>
            <person name="Sykes S."/>
            <person name="Wortman J."/>
            <person name="Nusbaum C."/>
            <person name="Birren B."/>
        </authorList>
    </citation>
    <scope>NUCLEOTIDE SEQUENCE [LARGE SCALE GENOMIC DNA]</scope>
    <source>
        <strain evidence="10">APO3</strain>
    </source>
</reference>
<organism evidence="10">
    <name type="scientific">Aphanomyces astaci</name>
    <name type="common">Crayfish plague agent</name>
    <dbReference type="NCBI Taxonomy" id="112090"/>
    <lineage>
        <taxon>Eukaryota</taxon>
        <taxon>Sar</taxon>
        <taxon>Stramenopiles</taxon>
        <taxon>Oomycota</taxon>
        <taxon>Saprolegniomycetes</taxon>
        <taxon>Saprolegniales</taxon>
        <taxon>Verrucalvaceae</taxon>
        <taxon>Aphanomyces</taxon>
    </lineage>
</organism>
<dbReference type="Gene3D" id="1.20.960.30">
    <property type="match status" value="1"/>
</dbReference>
<evidence type="ECO:0000256" key="7">
    <source>
        <dbReference type="PROSITE-ProRule" id="PRU00221"/>
    </source>
</evidence>
<dbReference type="GO" id="GO:0000118">
    <property type="term" value="C:histone deacetylase complex"/>
    <property type="evidence" value="ECO:0007669"/>
    <property type="project" value="TreeGrafter"/>
</dbReference>
<comment type="subcellular location">
    <subcellularLocation>
        <location evidence="1">Nucleus</location>
    </subcellularLocation>
</comment>
<sequence>MAITSDEVNFLVYRYLQESGFSHAAFTFAYESQLAKSSVISTEVPPGALISFIQKGLLYVGIEAHVNEDGTERECEADITLLNPHICRVAQSVSRGSSSSGGKPGKRKRKADDGSGSTTTGLGLTSNSPDSVHDPALTPTTTTATTTTTVSATNEPSPSSHSTNPTTDSADPPAADTTMIVLRGHEKDAFSCSWKPRQNTLVTGSSDATARIWDVPPDFSTPATGLTLAHGSDGATSTDVTTLEWNMDGSILATGCYDGHMRLWSGTSGALLQDMAHHTGPVFAVRWNPSSRVVLSASLDSTVSLWDIQASSKLAQMTLHDGASILDAAWKDDATFATCSADTTIRLTNVDDAAGPCVTWKGHTDEINAIHWNPPATVLASCSDDTTVKLWKVTDATCVYDLTDHTKEVYTVRWSPTGPGTAQPNRTAVLATASFDMTVRLWDVQVGQCTSTLQHDNPVYAIAFSPNGEYVASGCISGAVQVWSLQVGVVWYTYYFLGYCRHFKVTGDICISLAVILQFLLLFMTFHWLTIVLSADYNLLRKFMPKYHSPKLSEGSIVCVNSK</sequence>
<dbReference type="Gene3D" id="2.130.10.10">
    <property type="entry name" value="YVTN repeat-like/Quinoprotein amine dehydrogenase"/>
    <property type="match status" value="1"/>
</dbReference>
<evidence type="ECO:0000313" key="10">
    <source>
        <dbReference type="EMBL" id="ETV76105.1"/>
    </source>
</evidence>
<keyword evidence="9" id="KW-0812">Transmembrane</keyword>
<evidence type="ECO:0000256" key="1">
    <source>
        <dbReference type="ARBA" id="ARBA00004123"/>
    </source>
</evidence>
<dbReference type="PROSITE" id="PS50294">
    <property type="entry name" value="WD_REPEATS_REGION"/>
    <property type="match status" value="5"/>
</dbReference>
<feature type="compositionally biased region" description="Low complexity" evidence="8">
    <location>
        <begin position="138"/>
        <end position="149"/>
    </location>
</feature>
<name>W4G8X2_APHAT</name>
<feature type="repeat" description="WD" evidence="7">
    <location>
        <begin position="360"/>
        <end position="401"/>
    </location>
</feature>
<feature type="transmembrane region" description="Helical" evidence="9">
    <location>
        <begin position="480"/>
        <end position="497"/>
    </location>
</feature>
<feature type="repeat" description="WD" evidence="7">
    <location>
        <begin position="182"/>
        <end position="215"/>
    </location>
</feature>
<feature type="repeat" description="WD" evidence="7">
    <location>
        <begin position="452"/>
        <end position="486"/>
    </location>
</feature>
<dbReference type="AlphaFoldDB" id="W4G8X2"/>
<dbReference type="PROSITE" id="PS00678">
    <property type="entry name" value="WD_REPEATS_1"/>
    <property type="match status" value="3"/>
</dbReference>
<evidence type="ECO:0000256" key="2">
    <source>
        <dbReference type="ARBA" id="ARBA00022574"/>
    </source>
</evidence>
<dbReference type="InterPro" id="IPR036322">
    <property type="entry name" value="WD40_repeat_dom_sf"/>
</dbReference>
<keyword evidence="6" id="KW-0539">Nucleus</keyword>
<keyword evidence="9" id="KW-1133">Transmembrane helix</keyword>
<dbReference type="FunFam" id="1.20.960.30:FF:000003">
    <property type="entry name" value="Related to Nuclear receptor co-repressor/HDAC3 complex subunit TBLR1"/>
    <property type="match status" value="1"/>
</dbReference>
<feature type="repeat" description="WD" evidence="7">
    <location>
        <begin position="402"/>
        <end position="452"/>
    </location>
</feature>
<proteinExistence type="predicted"/>
<dbReference type="InterPro" id="IPR045183">
    <property type="entry name" value="Ebi-like"/>
</dbReference>
<dbReference type="SMART" id="SM00320">
    <property type="entry name" value="WD40"/>
    <property type="match status" value="7"/>
</dbReference>
<evidence type="ECO:0000256" key="3">
    <source>
        <dbReference type="ARBA" id="ARBA00022737"/>
    </source>
</evidence>
<dbReference type="InterPro" id="IPR001680">
    <property type="entry name" value="WD40_rpt"/>
</dbReference>
<protein>
    <recommendedName>
        <fullName evidence="11">LisH domain-containing protein</fullName>
    </recommendedName>
</protein>
<dbReference type="RefSeq" id="XP_009834230.1">
    <property type="nucleotide sequence ID" value="XM_009835928.1"/>
</dbReference>
<dbReference type="GeneID" id="20811637"/>
<feature type="compositionally biased region" description="Low complexity" evidence="8">
    <location>
        <begin position="114"/>
        <end position="128"/>
    </location>
</feature>
<feature type="repeat" description="WD" evidence="7">
    <location>
        <begin position="275"/>
        <end position="316"/>
    </location>
</feature>
<dbReference type="Pfam" id="PF00400">
    <property type="entry name" value="WD40"/>
    <property type="match status" value="7"/>
</dbReference>
<dbReference type="InterPro" id="IPR020472">
    <property type="entry name" value="WD40_PAC1"/>
</dbReference>
<evidence type="ECO:0000256" key="8">
    <source>
        <dbReference type="SAM" id="MobiDB-lite"/>
    </source>
</evidence>